<gene>
    <name evidence="2" type="ordered locus">KLTH0E10384g</name>
</gene>
<dbReference type="InParanoid" id="C5DI79"/>
<reference evidence="2 3" key="1">
    <citation type="journal article" date="2009" name="Genome Res.">
        <title>Comparative genomics of protoploid Saccharomycetaceae.</title>
        <authorList>
            <consortium name="The Genolevures Consortium"/>
            <person name="Souciet J.-L."/>
            <person name="Dujon B."/>
            <person name="Gaillardin C."/>
            <person name="Johnston M."/>
            <person name="Baret P.V."/>
            <person name="Cliften P."/>
            <person name="Sherman D.J."/>
            <person name="Weissenbach J."/>
            <person name="Westhof E."/>
            <person name="Wincker P."/>
            <person name="Jubin C."/>
            <person name="Poulain J."/>
            <person name="Barbe V."/>
            <person name="Segurens B."/>
            <person name="Artiguenave F."/>
            <person name="Anthouard V."/>
            <person name="Vacherie B."/>
            <person name="Val M.-E."/>
            <person name="Fulton R.S."/>
            <person name="Minx P."/>
            <person name="Wilson R."/>
            <person name="Durrens P."/>
            <person name="Jean G."/>
            <person name="Marck C."/>
            <person name="Martin T."/>
            <person name="Nikolski M."/>
            <person name="Rolland T."/>
            <person name="Seret M.-L."/>
            <person name="Casaregola S."/>
            <person name="Despons L."/>
            <person name="Fairhead C."/>
            <person name="Fischer G."/>
            <person name="Lafontaine I."/>
            <person name="Leh V."/>
            <person name="Lemaire M."/>
            <person name="de Montigny J."/>
            <person name="Neuveglise C."/>
            <person name="Thierry A."/>
            <person name="Blanc-Lenfle I."/>
            <person name="Bleykasten C."/>
            <person name="Diffels J."/>
            <person name="Fritsch E."/>
            <person name="Frangeul L."/>
            <person name="Goeffon A."/>
            <person name="Jauniaux N."/>
            <person name="Kachouri-Lafond R."/>
            <person name="Payen C."/>
            <person name="Potier S."/>
            <person name="Pribylova L."/>
            <person name="Ozanne C."/>
            <person name="Richard G.-F."/>
            <person name="Sacerdot C."/>
            <person name="Straub M.-L."/>
            <person name="Talla E."/>
        </authorList>
    </citation>
    <scope>NUCLEOTIDE SEQUENCE [LARGE SCALE GENOMIC DNA]</scope>
    <source>
        <strain evidence="3">ATCC 56472 / CBS 6340 / NRRL Y-8284</strain>
    </source>
</reference>
<feature type="compositionally biased region" description="Basic and acidic residues" evidence="1">
    <location>
        <begin position="182"/>
        <end position="191"/>
    </location>
</feature>
<dbReference type="EMBL" id="CU928169">
    <property type="protein sequence ID" value="CAR23490.1"/>
    <property type="molecule type" value="Genomic_DNA"/>
</dbReference>
<keyword evidence="3" id="KW-1185">Reference proteome</keyword>
<feature type="compositionally biased region" description="Low complexity" evidence="1">
    <location>
        <begin position="150"/>
        <end position="162"/>
    </location>
</feature>
<evidence type="ECO:0000313" key="2">
    <source>
        <dbReference type="EMBL" id="CAR23490.1"/>
    </source>
</evidence>
<protein>
    <submittedName>
        <fullName evidence="2">KLTH0E10384p</fullName>
    </submittedName>
</protein>
<dbReference type="AlphaFoldDB" id="C5DI79"/>
<dbReference type="KEGG" id="lth:KLTH0E10384g"/>
<sequence length="271" mass="29217">MRKTFNEDECACPPPRASHASRCYRRLPVRTHFVTYAHRRWTHRNCVTCSEGPRARRCTRKDAGLSAALLTTQLPLGATPATRSAAGANGADAGAGTGEASSTGADVLVFLRCLQQALEGPGRLYIIFPDLPKQMESRWKVDGRKEKRATGGTRADGAAAARVEPSPSYRRDASSSVATGRRSGDAMEGKLKPRQTGGQRLGARRETEVQGCGGEQQVTRKSRAQARAGRGRISARGEARAAGRRGVRPRPRDAHVTGECHMTSHMTATIT</sequence>
<feature type="region of interest" description="Disordered" evidence="1">
    <location>
        <begin position="138"/>
        <end position="271"/>
    </location>
</feature>
<dbReference type="GeneID" id="8292092"/>
<dbReference type="Proteomes" id="UP000002036">
    <property type="component" value="Chromosome E"/>
</dbReference>
<dbReference type="HOGENOM" id="CLU_1027002_0_0_1"/>
<feature type="compositionally biased region" description="Low complexity" evidence="1">
    <location>
        <begin position="225"/>
        <end position="234"/>
    </location>
</feature>
<accession>C5DI79</accession>
<evidence type="ECO:0000313" key="3">
    <source>
        <dbReference type="Proteomes" id="UP000002036"/>
    </source>
</evidence>
<organism evidence="2 3">
    <name type="scientific">Lachancea thermotolerans (strain ATCC 56472 / CBS 6340 / NRRL Y-8284)</name>
    <name type="common">Yeast</name>
    <name type="synonym">Kluyveromyces thermotolerans</name>
    <dbReference type="NCBI Taxonomy" id="559295"/>
    <lineage>
        <taxon>Eukaryota</taxon>
        <taxon>Fungi</taxon>
        <taxon>Dikarya</taxon>
        <taxon>Ascomycota</taxon>
        <taxon>Saccharomycotina</taxon>
        <taxon>Saccharomycetes</taxon>
        <taxon>Saccharomycetales</taxon>
        <taxon>Saccharomycetaceae</taxon>
        <taxon>Lachancea</taxon>
    </lineage>
</organism>
<dbReference type="RefSeq" id="XP_002553927.1">
    <property type="nucleotide sequence ID" value="XM_002553881.1"/>
</dbReference>
<name>C5DI79_LACTC</name>
<evidence type="ECO:0000256" key="1">
    <source>
        <dbReference type="SAM" id="MobiDB-lite"/>
    </source>
</evidence>
<proteinExistence type="predicted"/>
<feature type="compositionally biased region" description="Basic and acidic residues" evidence="1">
    <location>
        <begin position="138"/>
        <end position="149"/>
    </location>
</feature>